<evidence type="ECO:0000256" key="14">
    <source>
        <dbReference type="PIRSR" id="PIRSR000114-1"/>
    </source>
</evidence>
<comment type="caution">
    <text evidence="20">The sequence shown here is derived from an EMBL/GenBank/DDBJ whole genome shotgun (WGS) entry which is preliminary data.</text>
</comment>
<feature type="binding site" evidence="16">
    <location>
        <position position="141"/>
    </location>
    <ligand>
        <name>NAD(+)</name>
        <dbReference type="ChEBI" id="CHEBI:57540"/>
    </ligand>
</feature>
<dbReference type="InterPro" id="IPR013328">
    <property type="entry name" value="6PGD_dom2"/>
</dbReference>
<protein>
    <recommendedName>
        <fullName evidence="11 13">Glycerol-3-phosphate dehydrogenase [NAD(P)+]</fullName>
        <ecNumber evidence="10 13">1.1.1.94</ecNumber>
    </recommendedName>
    <alternativeName>
        <fullName evidence="13">NAD(P)(+)-dependent glycerol-3-phosphate dehydrogenase</fullName>
    </alternativeName>
    <alternativeName>
        <fullName evidence="12 13">NAD(P)H-dependent dihydroxyacetone-phosphate reductase</fullName>
    </alternativeName>
</protein>
<comment type="similarity">
    <text evidence="1 13 17">Belongs to the NAD-dependent glycerol-3-phosphate dehydrogenase family.</text>
</comment>
<feature type="binding site" evidence="13">
    <location>
        <position position="15"/>
    </location>
    <ligand>
        <name>NADPH</name>
        <dbReference type="ChEBI" id="CHEBI:57783"/>
    </ligand>
</feature>
<feature type="binding site" evidence="13">
    <location>
        <position position="282"/>
    </location>
    <ligand>
        <name>NADPH</name>
        <dbReference type="ChEBI" id="CHEBI:57783"/>
    </ligand>
</feature>
<dbReference type="NCBIfam" id="NF000942">
    <property type="entry name" value="PRK00094.1-4"/>
    <property type="match status" value="1"/>
</dbReference>
<dbReference type="GO" id="GO:0046167">
    <property type="term" value="P:glycerol-3-phosphate biosynthetic process"/>
    <property type="evidence" value="ECO:0007669"/>
    <property type="project" value="UniProtKB-UniRule"/>
</dbReference>
<dbReference type="Pfam" id="PF01210">
    <property type="entry name" value="NAD_Gly3P_dh_N"/>
    <property type="match status" value="1"/>
</dbReference>
<feature type="binding site" evidence="16">
    <location>
        <begin position="11"/>
        <end position="16"/>
    </location>
    <ligand>
        <name>NAD(+)</name>
        <dbReference type="ChEBI" id="CHEBI:57540"/>
    </ligand>
</feature>
<keyword evidence="3 13" id="KW-0521">NADP</keyword>
<dbReference type="SUPFAM" id="SSF51735">
    <property type="entry name" value="NAD(P)-binding Rossmann-fold domains"/>
    <property type="match status" value="1"/>
</dbReference>
<evidence type="ECO:0000256" key="4">
    <source>
        <dbReference type="ARBA" id="ARBA00023002"/>
    </source>
</evidence>
<evidence type="ECO:0000256" key="5">
    <source>
        <dbReference type="ARBA" id="ARBA00023027"/>
    </source>
</evidence>
<dbReference type="PANTHER" id="PTHR11728:SF1">
    <property type="entry name" value="GLYCEROL-3-PHOSPHATE DEHYDROGENASE [NAD(+)] 2, CHLOROPLASTIC"/>
    <property type="match status" value="1"/>
</dbReference>
<feature type="binding site" evidence="13">
    <location>
        <position position="192"/>
    </location>
    <ligand>
        <name>sn-glycerol 3-phosphate</name>
        <dbReference type="ChEBI" id="CHEBI:57597"/>
    </ligand>
</feature>
<feature type="domain" description="Glycerol-3-phosphate dehydrogenase NAD-dependent N-terminal" evidence="18">
    <location>
        <begin position="7"/>
        <end position="160"/>
    </location>
</feature>
<dbReference type="NCBIfam" id="NF000940">
    <property type="entry name" value="PRK00094.1-2"/>
    <property type="match status" value="1"/>
</dbReference>
<sequence>MAGAPLIAVLGAGSWGTTFSSVLAAAGCRVRIWARRADIAAEITERRTNRGYIPELTLPDTVNASSDAGAVLDGADGVVIAVPAQKLRGALEQWPALPDVPVVSLVKGIERDTDLRISELLASVGRIEPSRIAVLSGPNLAVEIAQQQPCAAVVASTSAATADRVARWCRAPYMRTYVSSDVIGVEVAGAMKNVIATAVGAAAGLGYGDNTRASLITRGLAEMTRLGTAVGARADTFAGLAGMGDLVATCASPLSRNFRLGAALGRGLSVEDAIREVGQTAEGVATARAVRQIAHERDLDLPITSMLVDVIDHGRDISSVTRELLSRSVRPE</sequence>
<feature type="active site" description="Proton acceptor" evidence="13 14">
    <location>
        <position position="192"/>
    </location>
</feature>
<organism evidence="20 21">
    <name type="scientific">Helcobacillus massiliensis</name>
    <dbReference type="NCBI Taxonomy" id="521392"/>
    <lineage>
        <taxon>Bacteria</taxon>
        <taxon>Bacillati</taxon>
        <taxon>Actinomycetota</taxon>
        <taxon>Actinomycetes</taxon>
        <taxon>Micrococcales</taxon>
        <taxon>Dermabacteraceae</taxon>
        <taxon>Helcobacillus</taxon>
    </lineage>
</organism>
<reference evidence="20 21" key="1">
    <citation type="submission" date="2020-08" db="EMBL/GenBank/DDBJ databases">
        <title>Sequencing the genomes of 1000 actinobacteria strains.</title>
        <authorList>
            <person name="Klenk H.-P."/>
        </authorList>
    </citation>
    <scope>NUCLEOTIDE SEQUENCE [LARGE SCALE GENOMIC DNA]</scope>
    <source>
        <strain evidence="20 21">DSM 23040</strain>
    </source>
</reference>
<proteinExistence type="inferred from homology"/>
<evidence type="ECO:0000256" key="9">
    <source>
        <dbReference type="ARBA" id="ARBA00052716"/>
    </source>
</evidence>
<evidence type="ECO:0000256" key="8">
    <source>
        <dbReference type="ARBA" id="ARBA00023264"/>
    </source>
</evidence>
<dbReference type="PROSITE" id="PS00957">
    <property type="entry name" value="NAD_G3PDH"/>
    <property type="match status" value="1"/>
</dbReference>
<dbReference type="PIRSF" id="PIRSF000114">
    <property type="entry name" value="Glycerol-3-P_dh"/>
    <property type="match status" value="1"/>
</dbReference>
<feature type="binding site" evidence="13">
    <location>
        <position position="36"/>
    </location>
    <ligand>
        <name>NADPH</name>
        <dbReference type="ChEBI" id="CHEBI:57783"/>
    </ligand>
</feature>
<feature type="binding site" evidence="15">
    <location>
        <begin position="256"/>
        <end position="257"/>
    </location>
    <ligand>
        <name>substrate</name>
    </ligand>
</feature>
<feature type="binding site" evidence="13">
    <location>
        <position position="137"/>
    </location>
    <ligand>
        <name>sn-glycerol 3-phosphate</name>
        <dbReference type="ChEBI" id="CHEBI:57597"/>
    </ligand>
</feature>
<dbReference type="GO" id="GO:0005975">
    <property type="term" value="P:carbohydrate metabolic process"/>
    <property type="evidence" value="ECO:0007669"/>
    <property type="project" value="InterPro"/>
</dbReference>
<dbReference type="PRINTS" id="PR00077">
    <property type="entry name" value="GPDHDRGNASE"/>
</dbReference>
<dbReference type="InterPro" id="IPR008927">
    <property type="entry name" value="6-PGluconate_DH-like_C_sf"/>
</dbReference>
<dbReference type="Gene3D" id="1.10.1040.10">
    <property type="entry name" value="N-(1-d-carboxylethyl)-l-norvaline Dehydrogenase, domain 2"/>
    <property type="match status" value="1"/>
</dbReference>
<name>A0A839QTS3_9MICO</name>
<evidence type="ECO:0000313" key="21">
    <source>
        <dbReference type="Proteomes" id="UP000568050"/>
    </source>
</evidence>
<evidence type="ECO:0000256" key="2">
    <source>
        <dbReference type="ARBA" id="ARBA00022516"/>
    </source>
</evidence>
<dbReference type="GO" id="GO:0008654">
    <property type="term" value="P:phospholipid biosynthetic process"/>
    <property type="evidence" value="ECO:0007669"/>
    <property type="project" value="UniProtKB-KW"/>
</dbReference>
<feature type="binding site" evidence="15">
    <location>
        <position position="107"/>
    </location>
    <ligand>
        <name>substrate</name>
    </ligand>
</feature>
<dbReference type="UniPathway" id="UPA00940"/>
<evidence type="ECO:0000256" key="6">
    <source>
        <dbReference type="ARBA" id="ARBA00023098"/>
    </source>
</evidence>
<keyword evidence="6 13" id="KW-0443">Lipid metabolism</keyword>
<evidence type="ECO:0000256" key="1">
    <source>
        <dbReference type="ARBA" id="ARBA00011009"/>
    </source>
</evidence>
<dbReference type="GO" id="GO:0046168">
    <property type="term" value="P:glycerol-3-phosphate catabolic process"/>
    <property type="evidence" value="ECO:0007669"/>
    <property type="project" value="InterPro"/>
</dbReference>
<dbReference type="GO" id="GO:0006650">
    <property type="term" value="P:glycerophospholipid metabolic process"/>
    <property type="evidence" value="ECO:0007669"/>
    <property type="project" value="UniProtKB-UniRule"/>
</dbReference>
<evidence type="ECO:0000256" key="17">
    <source>
        <dbReference type="RuleBase" id="RU000437"/>
    </source>
</evidence>
<evidence type="ECO:0000259" key="18">
    <source>
        <dbReference type="Pfam" id="PF01210"/>
    </source>
</evidence>
<feature type="binding site" evidence="13">
    <location>
        <position position="245"/>
    </location>
    <ligand>
        <name>sn-glycerol 3-phosphate</name>
        <dbReference type="ChEBI" id="CHEBI:57597"/>
    </ligand>
</feature>
<evidence type="ECO:0000256" key="10">
    <source>
        <dbReference type="ARBA" id="ARBA00066687"/>
    </source>
</evidence>
<evidence type="ECO:0000256" key="11">
    <source>
        <dbReference type="ARBA" id="ARBA00069372"/>
    </source>
</evidence>
<dbReference type="GO" id="GO:0051287">
    <property type="term" value="F:NAD binding"/>
    <property type="evidence" value="ECO:0007669"/>
    <property type="project" value="InterPro"/>
</dbReference>
<dbReference type="GO" id="GO:0005829">
    <property type="term" value="C:cytosol"/>
    <property type="evidence" value="ECO:0007669"/>
    <property type="project" value="TreeGrafter"/>
</dbReference>
<dbReference type="HAMAP" id="MF_00394">
    <property type="entry name" value="NAD_Glyc3P_dehydrog"/>
    <property type="match status" value="1"/>
</dbReference>
<keyword evidence="5 13" id="KW-0520">NAD</keyword>
<evidence type="ECO:0000256" key="16">
    <source>
        <dbReference type="PIRSR" id="PIRSR000114-3"/>
    </source>
</evidence>
<feature type="binding site" evidence="13">
    <location>
        <position position="107"/>
    </location>
    <ligand>
        <name>NADPH</name>
        <dbReference type="ChEBI" id="CHEBI:57783"/>
    </ligand>
</feature>
<evidence type="ECO:0000313" key="20">
    <source>
        <dbReference type="EMBL" id="MBB3022170.1"/>
    </source>
</evidence>
<dbReference type="InterPro" id="IPR006168">
    <property type="entry name" value="G3P_DH_NAD-dep"/>
</dbReference>
<comment type="catalytic activity">
    <reaction evidence="13">
        <text>sn-glycerol 3-phosphate + NAD(+) = dihydroxyacetone phosphate + NADH + H(+)</text>
        <dbReference type="Rhea" id="RHEA:11092"/>
        <dbReference type="ChEBI" id="CHEBI:15378"/>
        <dbReference type="ChEBI" id="CHEBI:57540"/>
        <dbReference type="ChEBI" id="CHEBI:57597"/>
        <dbReference type="ChEBI" id="CHEBI:57642"/>
        <dbReference type="ChEBI" id="CHEBI:57945"/>
        <dbReference type="EC" id="1.1.1.94"/>
    </reaction>
</comment>
<comment type="pathway">
    <text evidence="13">Membrane lipid metabolism; glycerophospholipid metabolism.</text>
</comment>
<feature type="binding site" evidence="13">
    <location>
        <position position="256"/>
    </location>
    <ligand>
        <name>sn-glycerol 3-phosphate</name>
        <dbReference type="ChEBI" id="CHEBI:57597"/>
    </ligand>
</feature>
<comment type="function">
    <text evidence="13">Catalyzes the reduction of the glycolytic intermediate dihydroxyacetone phosphate (DHAP) to sn-glycerol 3-phosphate (G3P), the key precursor for phospholipid synthesis.</text>
</comment>
<dbReference type="InterPro" id="IPR006109">
    <property type="entry name" value="G3P_DH_NAD-dep_C"/>
</dbReference>
<evidence type="ECO:0000256" key="3">
    <source>
        <dbReference type="ARBA" id="ARBA00022857"/>
    </source>
</evidence>
<evidence type="ECO:0000259" key="19">
    <source>
        <dbReference type="Pfam" id="PF07479"/>
    </source>
</evidence>
<feature type="domain" description="Glycerol-3-phosphate dehydrogenase NAD-dependent C-terminal" evidence="19">
    <location>
        <begin position="181"/>
        <end position="320"/>
    </location>
</feature>
<gene>
    <name evidence="13" type="primary">gpsA</name>
    <name evidence="20" type="ORF">FHX50_000418</name>
</gene>
<keyword evidence="13" id="KW-0963">Cytoplasm</keyword>
<keyword evidence="8 13" id="KW-1208">Phospholipid metabolism</keyword>
<dbReference type="RefSeq" id="WP_183374021.1">
    <property type="nucleotide sequence ID" value="NZ_CBCSFZ010000008.1"/>
</dbReference>
<comment type="caution">
    <text evidence="13">Lacks conserved residue(s) required for the propagation of feature annotation.</text>
</comment>
<dbReference type="Gene3D" id="3.40.50.720">
    <property type="entry name" value="NAD(P)-binding Rossmann-like Domain"/>
    <property type="match status" value="1"/>
</dbReference>
<feature type="binding site" evidence="13">
    <location>
        <position position="14"/>
    </location>
    <ligand>
        <name>NADPH</name>
        <dbReference type="ChEBI" id="CHEBI:57783"/>
    </ligand>
</feature>
<feature type="binding site" evidence="13">
    <location>
        <position position="255"/>
    </location>
    <ligand>
        <name>sn-glycerol 3-phosphate</name>
        <dbReference type="ChEBI" id="CHEBI:57597"/>
    </ligand>
</feature>
<comment type="catalytic activity">
    <reaction evidence="9">
        <text>sn-glycerol 3-phosphate + NADP(+) = dihydroxyacetone phosphate + NADPH + H(+)</text>
        <dbReference type="Rhea" id="RHEA:11096"/>
        <dbReference type="ChEBI" id="CHEBI:15378"/>
        <dbReference type="ChEBI" id="CHEBI:57597"/>
        <dbReference type="ChEBI" id="CHEBI:57642"/>
        <dbReference type="ChEBI" id="CHEBI:57783"/>
        <dbReference type="ChEBI" id="CHEBI:58349"/>
        <dbReference type="EC" id="1.1.1.94"/>
    </reaction>
    <physiologicalReaction direction="right-to-left" evidence="9">
        <dbReference type="Rhea" id="RHEA:11098"/>
    </physiologicalReaction>
</comment>
<keyword evidence="7 13" id="KW-0594">Phospholipid biosynthesis</keyword>
<dbReference type="SUPFAM" id="SSF48179">
    <property type="entry name" value="6-phosphogluconate dehydrogenase C-terminal domain-like"/>
    <property type="match status" value="1"/>
</dbReference>
<dbReference type="GO" id="GO:0047952">
    <property type="term" value="F:glycerol-3-phosphate dehydrogenase [NAD(P)+] activity"/>
    <property type="evidence" value="ECO:0007669"/>
    <property type="project" value="UniProtKB-UniRule"/>
</dbReference>
<dbReference type="EC" id="1.1.1.94" evidence="10 13"/>
<feature type="binding site" evidence="13">
    <location>
        <position position="141"/>
    </location>
    <ligand>
        <name>NADPH</name>
        <dbReference type="ChEBI" id="CHEBI:57783"/>
    </ligand>
</feature>
<keyword evidence="4 13" id="KW-0560">Oxidoreductase</keyword>
<dbReference type="AlphaFoldDB" id="A0A839QTS3"/>
<dbReference type="FunFam" id="1.10.1040.10:FF:000001">
    <property type="entry name" value="Glycerol-3-phosphate dehydrogenase [NAD(P)+]"/>
    <property type="match status" value="1"/>
</dbReference>
<evidence type="ECO:0000256" key="12">
    <source>
        <dbReference type="ARBA" id="ARBA00080511"/>
    </source>
</evidence>
<accession>A0A839QTS3</accession>
<evidence type="ECO:0000256" key="13">
    <source>
        <dbReference type="HAMAP-Rule" id="MF_00394"/>
    </source>
</evidence>
<comment type="subcellular location">
    <subcellularLocation>
        <location evidence="13">Cytoplasm</location>
    </subcellularLocation>
</comment>
<feature type="binding site" evidence="16">
    <location>
        <position position="256"/>
    </location>
    <ligand>
        <name>NAD(+)</name>
        <dbReference type="ChEBI" id="CHEBI:57540"/>
    </ligand>
</feature>
<keyword evidence="13" id="KW-0547">Nucleotide-binding</keyword>
<feature type="binding site" evidence="13">
    <location>
        <position position="107"/>
    </location>
    <ligand>
        <name>sn-glycerol 3-phosphate</name>
        <dbReference type="ChEBI" id="CHEBI:57597"/>
    </ligand>
</feature>
<dbReference type="InterPro" id="IPR011128">
    <property type="entry name" value="G3P_DH_NAD-dep_N"/>
</dbReference>
<dbReference type="InterPro" id="IPR036291">
    <property type="entry name" value="NAD(P)-bd_dom_sf"/>
</dbReference>
<feature type="binding site" evidence="13">
    <location>
        <position position="52"/>
    </location>
    <ligand>
        <name>NADPH</name>
        <dbReference type="ChEBI" id="CHEBI:57783"/>
    </ligand>
</feature>
<evidence type="ECO:0000256" key="15">
    <source>
        <dbReference type="PIRSR" id="PIRSR000114-2"/>
    </source>
</evidence>
<dbReference type="FunFam" id="3.40.50.720:FF:000019">
    <property type="entry name" value="Glycerol-3-phosphate dehydrogenase [NAD(P)+]"/>
    <property type="match status" value="1"/>
</dbReference>
<keyword evidence="21" id="KW-1185">Reference proteome</keyword>
<feature type="binding site" evidence="13">
    <location>
        <position position="257"/>
    </location>
    <ligand>
        <name>sn-glycerol 3-phosphate</name>
        <dbReference type="ChEBI" id="CHEBI:57597"/>
    </ligand>
</feature>
<evidence type="ECO:0000256" key="7">
    <source>
        <dbReference type="ARBA" id="ARBA00023209"/>
    </source>
</evidence>
<dbReference type="Pfam" id="PF07479">
    <property type="entry name" value="NAD_Gly3P_dh_C"/>
    <property type="match status" value="1"/>
</dbReference>
<dbReference type="Proteomes" id="UP000568050">
    <property type="component" value="Unassembled WGS sequence"/>
</dbReference>
<dbReference type="PANTHER" id="PTHR11728">
    <property type="entry name" value="GLYCEROL-3-PHOSPHATE DEHYDROGENASE"/>
    <property type="match status" value="1"/>
</dbReference>
<feature type="binding site" evidence="13">
    <location>
        <position position="256"/>
    </location>
    <ligand>
        <name>NADPH</name>
        <dbReference type="ChEBI" id="CHEBI:57783"/>
    </ligand>
</feature>
<keyword evidence="2 13" id="KW-0444">Lipid biosynthesis</keyword>
<dbReference type="EMBL" id="JACHWP010000001">
    <property type="protein sequence ID" value="MBB3022170.1"/>
    <property type="molecule type" value="Genomic_DNA"/>
</dbReference>
<feature type="binding site" evidence="13">
    <location>
        <position position="35"/>
    </location>
    <ligand>
        <name>NADPH</name>
        <dbReference type="ChEBI" id="CHEBI:57783"/>
    </ligand>
</feature>